<evidence type="ECO:0000313" key="5">
    <source>
        <dbReference type="Proteomes" id="UP000623301"/>
    </source>
</evidence>
<sequence>MIVDNFPDRTITVEGNEYLYFGGTGYLGLATHPEFVDILLGAIKKWGTFYGSSRNSNIKLSIYDQFENYFAEQIGAEDVLTVSSGTLAGRLVIDFLKKSNPIFFHYPKTHPAILADGSLPLFIDNKLHPRLLEATDEEIVITVDAILGLEVAPVSFNFLDNISTSKKITLVIDESHSLGVLGENGNGVFGGIQHSNVESKIMVSSLGKALSLSGGVIAGNREFINKLRNESMFVSSSAANPAYLEAFCKAEDIYETQKKRLVNNLNFIADRLQAKDGIKFNKNYPVIYSEDEGVYNKLFTEGIIITNFKYPTYKNMMNRIVITANHTEEDLNRLIKILNK</sequence>
<dbReference type="RefSeq" id="WP_198840635.1">
    <property type="nucleotide sequence ID" value="NZ_JAEHFJ010000003.1"/>
</dbReference>
<dbReference type="InterPro" id="IPR015424">
    <property type="entry name" value="PyrdxlP-dep_Trfase"/>
</dbReference>
<keyword evidence="4" id="KW-0032">Aminotransferase</keyword>
<protein>
    <submittedName>
        <fullName evidence="4">Pyridoxal phosphate-dependent aminotransferase family protein</fullName>
    </submittedName>
</protein>
<dbReference type="InterPro" id="IPR004839">
    <property type="entry name" value="Aminotransferase_I/II_large"/>
</dbReference>
<dbReference type="Gene3D" id="3.90.1150.10">
    <property type="entry name" value="Aspartate Aminotransferase, domain 1"/>
    <property type="match status" value="1"/>
</dbReference>
<dbReference type="InterPro" id="IPR015421">
    <property type="entry name" value="PyrdxlP-dep_Trfase_major"/>
</dbReference>
<dbReference type="PANTHER" id="PTHR13693">
    <property type="entry name" value="CLASS II AMINOTRANSFERASE/8-AMINO-7-OXONONANOATE SYNTHASE"/>
    <property type="match status" value="1"/>
</dbReference>
<evidence type="ECO:0000259" key="3">
    <source>
        <dbReference type="Pfam" id="PF00155"/>
    </source>
</evidence>
<dbReference type="EMBL" id="JAEHFJ010000003">
    <property type="protein sequence ID" value="MBJ2173855.1"/>
    <property type="molecule type" value="Genomic_DNA"/>
</dbReference>
<comment type="cofactor">
    <cofactor evidence="1">
        <name>pyridoxal 5'-phosphate</name>
        <dbReference type="ChEBI" id="CHEBI:597326"/>
    </cofactor>
</comment>
<dbReference type="GO" id="GO:0008483">
    <property type="term" value="F:transaminase activity"/>
    <property type="evidence" value="ECO:0007669"/>
    <property type="project" value="UniProtKB-KW"/>
</dbReference>
<dbReference type="InterPro" id="IPR050087">
    <property type="entry name" value="AON_synthase_class-II"/>
</dbReference>
<accession>A0ABS0WPF2</accession>
<proteinExistence type="predicted"/>
<keyword evidence="5" id="KW-1185">Reference proteome</keyword>
<organism evidence="4 5">
    <name type="scientific">Aureibaculum flavum</name>
    <dbReference type="NCBI Taxonomy" id="2795986"/>
    <lineage>
        <taxon>Bacteria</taxon>
        <taxon>Pseudomonadati</taxon>
        <taxon>Bacteroidota</taxon>
        <taxon>Flavobacteriia</taxon>
        <taxon>Flavobacteriales</taxon>
        <taxon>Flavobacteriaceae</taxon>
        <taxon>Aureibaculum</taxon>
    </lineage>
</organism>
<dbReference type="InterPro" id="IPR015422">
    <property type="entry name" value="PyrdxlP-dep_Trfase_small"/>
</dbReference>
<keyword evidence="2" id="KW-0808">Transferase</keyword>
<evidence type="ECO:0000256" key="1">
    <source>
        <dbReference type="ARBA" id="ARBA00001933"/>
    </source>
</evidence>
<reference evidence="4 5" key="1">
    <citation type="submission" date="2020-12" db="EMBL/GenBank/DDBJ databases">
        <title>Aureibaculum luteum sp. nov. and Aureibaculum flavum sp. nov., novel members of the family Flavobacteriaceae isolated from Antarctic intertidal sediments.</title>
        <authorList>
            <person name="He X."/>
            <person name="Zhang X."/>
        </authorList>
    </citation>
    <scope>NUCLEOTIDE SEQUENCE [LARGE SCALE GENOMIC DNA]</scope>
    <source>
        <strain evidence="4 5">A20</strain>
    </source>
</reference>
<dbReference type="SUPFAM" id="SSF53383">
    <property type="entry name" value="PLP-dependent transferases"/>
    <property type="match status" value="1"/>
</dbReference>
<dbReference type="Proteomes" id="UP000623301">
    <property type="component" value="Unassembled WGS sequence"/>
</dbReference>
<name>A0ABS0WPF2_9FLAO</name>
<dbReference type="Gene3D" id="3.40.640.10">
    <property type="entry name" value="Type I PLP-dependent aspartate aminotransferase-like (Major domain)"/>
    <property type="match status" value="1"/>
</dbReference>
<dbReference type="Pfam" id="PF00155">
    <property type="entry name" value="Aminotran_1_2"/>
    <property type="match status" value="1"/>
</dbReference>
<gene>
    <name evidence="4" type="ORF">JBL43_06365</name>
</gene>
<comment type="caution">
    <text evidence="4">The sequence shown here is derived from an EMBL/GenBank/DDBJ whole genome shotgun (WGS) entry which is preliminary data.</text>
</comment>
<feature type="domain" description="Aminotransferase class I/classII large" evidence="3">
    <location>
        <begin position="163"/>
        <end position="337"/>
    </location>
</feature>
<evidence type="ECO:0000256" key="2">
    <source>
        <dbReference type="ARBA" id="ARBA00022679"/>
    </source>
</evidence>
<evidence type="ECO:0000313" key="4">
    <source>
        <dbReference type="EMBL" id="MBJ2173855.1"/>
    </source>
</evidence>